<proteinExistence type="predicted"/>
<accession>A0A212KX98</accession>
<dbReference type="AlphaFoldDB" id="A0A212KX98"/>
<name>A0A212KX98_9BACT</name>
<dbReference type="InterPro" id="IPR041459">
    <property type="entry name" value="MPTase-PolyVal"/>
</dbReference>
<reference evidence="3" key="1">
    <citation type="submission" date="2016-08" db="EMBL/GenBank/DDBJ databases">
        <authorList>
            <person name="Seilhamer J.J."/>
        </authorList>
    </citation>
    <scope>NUCLEOTIDE SEQUENCE</scope>
    <source>
        <strain evidence="3">86-1</strain>
    </source>
</reference>
<dbReference type="RefSeq" id="WP_179981456.1">
    <property type="nucleotide sequence ID" value="NZ_LT608333.1"/>
</dbReference>
<feature type="domain" description="N-terminal" evidence="1">
    <location>
        <begin position="20"/>
        <end position="139"/>
    </location>
</feature>
<evidence type="ECO:0008006" key="4">
    <source>
        <dbReference type="Google" id="ProtNLM"/>
    </source>
</evidence>
<evidence type="ECO:0000259" key="2">
    <source>
        <dbReference type="Pfam" id="PF18818"/>
    </source>
</evidence>
<dbReference type="GO" id="GO:0003697">
    <property type="term" value="F:single-stranded DNA binding"/>
    <property type="evidence" value="ECO:0007669"/>
    <property type="project" value="InterPro"/>
</dbReference>
<feature type="domain" description="Polyvalent protein metallopeptidase" evidence="2">
    <location>
        <begin position="193"/>
        <end position="316"/>
    </location>
</feature>
<gene>
    <name evidence="3" type="ORF">KL86DES1_10020</name>
</gene>
<organism evidence="3">
    <name type="scientific">uncultured Desulfovibrio sp</name>
    <dbReference type="NCBI Taxonomy" id="167968"/>
    <lineage>
        <taxon>Bacteria</taxon>
        <taxon>Pseudomonadati</taxon>
        <taxon>Thermodesulfobacteriota</taxon>
        <taxon>Desulfovibrionia</taxon>
        <taxon>Desulfovibrionales</taxon>
        <taxon>Desulfovibrionaceae</taxon>
        <taxon>Desulfovibrio</taxon>
        <taxon>environmental samples</taxon>
    </lineage>
</organism>
<dbReference type="Pfam" id="PF08401">
    <property type="entry name" value="ArdcN"/>
    <property type="match status" value="1"/>
</dbReference>
<dbReference type="Pfam" id="PF18818">
    <property type="entry name" value="MPTase-PolyVal"/>
    <property type="match status" value="1"/>
</dbReference>
<protein>
    <recommendedName>
        <fullName evidence="4">DUF1738 domain-containing protein</fullName>
    </recommendedName>
</protein>
<evidence type="ECO:0000259" key="1">
    <source>
        <dbReference type="Pfam" id="PF08401"/>
    </source>
</evidence>
<evidence type="ECO:0000313" key="3">
    <source>
        <dbReference type="EMBL" id="SCM69897.1"/>
    </source>
</evidence>
<sequence length="465" mass="52476">MSQEHTAEKKNRFQISREVQEEFVNSVAANMLALAETAGKWQKPWVADKPLGMPFCATTGREYGGANMVKLMLTSIVNGYNDDRWMTFKQFQQIQADHPARDMKVKKGVKGTKLLRPEEITFIVKEDGKWEYLTDKQIKEFAARKEQGLDVPDVQRMTLFYPFTVFNAAQIDGFPPKEQQAQPMTPIERNDFVERFIACTGIPVEHHTGDAYYEPKADTVKMPFPERFISTEEYYASKLHETYHATGHAMRENRKEKETPNIKNYAFEEMRAEMFSMLAGARFDLPMPESNSSAYINKWNQTFSGGDAKAVFQAAAEAAKVLTIMHQFEMGEQPKAQWFPRSENWPGLIADQVQRDAACGAHMPVPAEQVAARSTDDPMPRPAPLSFEASAAAFQEADNPLIKARIILQNPDFLEMALKQDAATARSLASLCDSFAQTLSMELDEKNRAALAPTGTEAPATRMRM</sequence>
<dbReference type="EMBL" id="FMJC01000001">
    <property type="protein sequence ID" value="SCM69897.1"/>
    <property type="molecule type" value="Genomic_DNA"/>
</dbReference>
<dbReference type="InterPro" id="IPR013610">
    <property type="entry name" value="ArdC_N"/>
</dbReference>